<name>A0A2H3TJT8_FUSOX</name>
<dbReference type="VEuPathDB" id="FungiDB:FOZG_18047"/>
<dbReference type="GO" id="GO:0005634">
    <property type="term" value="C:nucleus"/>
    <property type="evidence" value="ECO:0007669"/>
    <property type="project" value="InterPro"/>
</dbReference>
<reference evidence="3" key="1">
    <citation type="submission" date="2016-09" db="EMBL/GenBank/DDBJ databases">
        <authorList>
            <person name="Guldener U."/>
        </authorList>
    </citation>
    <scope>NUCLEOTIDE SEQUENCE [LARGE SCALE GENOMIC DNA]</scope>
    <source>
        <strain evidence="3">V64-1</strain>
    </source>
</reference>
<dbReference type="GO" id="GO:0005737">
    <property type="term" value="C:cytoplasm"/>
    <property type="evidence" value="ECO:0007669"/>
    <property type="project" value="InterPro"/>
</dbReference>
<proteinExistence type="predicted"/>
<feature type="compositionally biased region" description="Acidic residues" evidence="1">
    <location>
        <begin position="113"/>
        <end position="122"/>
    </location>
</feature>
<dbReference type="VEuPathDB" id="FungiDB:HZS61_011443"/>
<dbReference type="GO" id="GO:0006355">
    <property type="term" value="P:regulation of DNA-templated transcription"/>
    <property type="evidence" value="ECO:0007669"/>
    <property type="project" value="InterPro"/>
</dbReference>
<protein>
    <submittedName>
        <fullName evidence="2">Uncharacterized protein</fullName>
    </submittedName>
</protein>
<accession>A0A2H3TJT8</accession>
<dbReference type="Pfam" id="PF09421">
    <property type="entry name" value="FRQ"/>
    <property type="match status" value="1"/>
</dbReference>
<dbReference type="Proteomes" id="UP000219369">
    <property type="component" value="Unassembled WGS sequence"/>
</dbReference>
<evidence type="ECO:0000313" key="3">
    <source>
        <dbReference type="Proteomes" id="UP000219369"/>
    </source>
</evidence>
<dbReference type="InterPro" id="IPR018554">
    <property type="entry name" value="FRQ"/>
</dbReference>
<dbReference type="VEuPathDB" id="FungiDB:FOXG_14438"/>
<gene>
    <name evidence="2" type="ORF">FRV6_13056</name>
</gene>
<dbReference type="EMBL" id="FMJY01000007">
    <property type="protein sequence ID" value="SCO88928.1"/>
    <property type="molecule type" value="Genomic_DNA"/>
</dbReference>
<feature type="compositionally biased region" description="Polar residues" evidence="1">
    <location>
        <begin position="140"/>
        <end position="152"/>
    </location>
</feature>
<dbReference type="VEuPathDB" id="FungiDB:FOMG_16012"/>
<feature type="region of interest" description="Disordered" evidence="1">
    <location>
        <begin position="110"/>
        <end position="166"/>
    </location>
</feature>
<evidence type="ECO:0000256" key="1">
    <source>
        <dbReference type="SAM" id="MobiDB-lite"/>
    </source>
</evidence>
<dbReference type="VEuPathDB" id="FungiDB:FOC1_g10014445"/>
<organism evidence="2 3">
    <name type="scientific">Fusarium oxysporum</name>
    <name type="common">Fusarium vascular wilt</name>
    <dbReference type="NCBI Taxonomy" id="5507"/>
    <lineage>
        <taxon>Eukaryota</taxon>
        <taxon>Fungi</taxon>
        <taxon>Dikarya</taxon>
        <taxon>Ascomycota</taxon>
        <taxon>Pezizomycotina</taxon>
        <taxon>Sordariomycetes</taxon>
        <taxon>Hypocreomycetidae</taxon>
        <taxon>Hypocreales</taxon>
        <taxon>Nectriaceae</taxon>
        <taxon>Fusarium</taxon>
        <taxon>Fusarium oxysporum species complex</taxon>
    </lineage>
</organism>
<dbReference type="GO" id="GO:0007623">
    <property type="term" value="P:circadian rhythm"/>
    <property type="evidence" value="ECO:0007669"/>
    <property type="project" value="InterPro"/>
</dbReference>
<dbReference type="AlphaFoldDB" id="A0A2H3TJT8"/>
<sequence length="166" mass="18149">MGQQPLVPCGLGGVLPDDHFTVVVNTKRPKQDVLLWASELQTGRSNKSIERTIHRRAAMLTSCPVPSGSEAKAIEAPSPIEIEYLSWRIERLIPVPLPFPANIFLPFSTDNSTSDEDDDLSIDADNAGLSEEHMGRRTISYHSSSYRNSVDVSTGVDADEGPDRSS</sequence>
<evidence type="ECO:0000313" key="2">
    <source>
        <dbReference type="EMBL" id="SCO88928.1"/>
    </source>
</evidence>
<dbReference type="OrthoDB" id="5153304at2759"/>